<dbReference type="OrthoDB" id="4374883at2"/>
<evidence type="ECO:0000256" key="1">
    <source>
        <dbReference type="SAM" id="MobiDB-lite"/>
    </source>
</evidence>
<feature type="compositionally biased region" description="Pro residues" evidence="1">
    <location>
        <begin position="14"/>
        <end position="36"/>
    </location>
</feature>
<evidence type="ECO:0000313" key="4">
    <source>
        <dbReference type="EMBL" id="KJL27735.1"/>
    </source>
</evidence>
<gene>
    <name evidence="4" type="ORF">RS83_02788</name>
</gene>
<protein>
    <recommendedName>
        <fullName evidence="3">DUF4190 domain-containing protein</fullName>
    </recommendedName>
</protein>
<feature type="transmembrane region" description="Helical" evidence="2">
    <location>
        <begin position="120"/>
        <end position="149"/>
    </location>
</feature>
<feature type="domain" description="DUF4190" evidence="3">
    <location>
        <begin position="120"/>
        <end position="186"/>
    </location>
</feature>
<feature type="transmembrane region" description="Helical" evidence="2">
    <location>
        <begin position="170"/>
        <end position="203"/>
    </location>
</feature>
<feature type="compositionally biased region" description="Low complexity" evidence="1">
    <location>
        <begin position="82"/>
        <end position="93"/>
    </location>
</feature>
<dbReference type="Proteomes" id="UP000033640">
    <property type="component" value="Unassembled WGS sequence"/>
</dbReference>
<dbReference type="AlphaFoldDB" id="A0A0F0L619"/>
<evidence type="ECO:0000256" key="2">
    <source>
        <dbReference type="SAM" id="Phobius"/>
    </source>
</evidence>
<feature type="compositionally biased region" description="Low complexity" evidence="1">
    <location>
        <begin position="66"/>
        <end position="75"/>
    </location>
</feature>
<accession>A0A0F0L619</accession>
<keyword evidence="2" id="KW-0812">Transmembrane</keyword>
<dbReference type="Pfam" id="PF13828">
    <property type="entry name" value="DUF4190"/>
    <property type="match status" value="1"/>
</dbReference>
<comment type="caution">
    <text evidence="4">The sequence shown here is derived from an EMBL/GenBank/DDBJ whole genome shotgun (WGS) entry which is preliminary data.</text>
</comment>
<dbReference type="RefSeq" id="WP_052679125.1">
    <property type="nucleotide sequence ID" value="NZ_JYIW01000026.1"/>
</dbReference>
<feature type="region of interest" description="Disordered" evidence="1">
    <location>
        <begin position="1"/>
        <end position="93"/>
    </location>
</feature>
<evidence type="ECO:0000313" key="5">
    <source>
        <dbReference type="Proteomes" id="UP000033640"/>
    </source>
</evidence>
<sequence length="209" mass="21382">MSDNSIPPSAGEQPPVPPAAQNIPPAPPAPPYPGTPSYPTQAYPGAVPAYGQQPAYPVSAPPPAQPGYGAAPTQPNYGAPTQQPYGAVQQPGYQQPGYQQPGYQAYGTPNYPVARPTSGLAITSLICALASVVFSWLAFPILAAVVAVITGHMALKQTKANPAVGGRGMAFAGLIIGYIMLGFLALGIAFAVISAIFFGAFTVPFLVNS</sequence>
<organism evidence="4 5">
    <name type="scientific">Microbacterium oxydans</name>
    <dbReference type="NCBI Taxonomy" id="82380"/>
    <lineage>
        <taxon>Bacteria</taxon>
        <taxon>Bacillati</taxon>
        <taxon>Actinomycetota</taxon>
        <taxon>Actinomycetes</taxon>
        <taxon>Micrococcales</taxon>
        <taxon>Microbacteriaceae</taxon>
        <taxon>Microbacterium</taxon>
    </lineage>
</organism>
<proteinExistence type="predicted"/>
<evidence type="ECO:0000259" key="3">
    <source>
        <dbReference type="Pfam" id="PF13828"/>
    </source>
</evidence>
<keyword evidence="2" id="KW-1133">Transmembrane helix</keyword>
<reference evidence="4 5" key="1">
    <citation type="submission" date="2015-02" db="EMBL/GenBank/DDBJ databases">
        <title>Draft genome sequences of ten Microbacterium spp. with emphasis on heavy metal contaminated environments.</title>
        <authorList>
            <person name="Corretto E."/>
        </authorList>
    </citation>
    <scope>NUCLEOTIDE SEQUENCE [LARGE SCALE GENOMIC DNA]</scope>
    <source>
        <strain evidence="4 5">BEL4b</strain>
    </source>
</reference>
<dbReference type="InterPro" id="IPR025241">
    <property type="entry name" value="DUF4190"/>
</dbReference>
<dbReference type="EMBL" id="JYIW01000026">
    <property type="protein sequence ID" value="KJL27735.1"/>
    <property type="molecule type" value="Genomic_DNA"/>
</dbReference>
<name>A0A0F0L619_9MICO</name>
<keyword evidence="2" id="KW-0472">Membrane</keyword>
<dbReference type="PATRIC" id="fig|82380.11.peg.2824"/>